<feature type="transmembrane region" description="Helical" evidence="1">
    <location>
        <begin position="127"/>
        <end position="149"/>
    </location>
</feature>
<dbReference type="AlphaFoldDB" id="A0A7W3SYK9"/>
<feature type="transmembrane region" description="Helical" evidence="1">
    <location>
        <begin position="48"/>
        <end position="68"/>
    </location>
</feature>
<feature type="transmembrane region" description="Helical" evidence="1">
    <location>
        <begin position="161"/>
        <end position="180"/>
    </location>
</feature>
<keyword evidence="1" id="KW-0472">Membrane</keyword>
<keyword evidence="3" id="KW-1185">Reference proteome</keyword>
<feature type="transmembrane region" description="Helical" evidence="1">
    <location>
        <begin position="16"/>
        <end position="42"/>
    </location>
</feature>
<keyword evidence="1" id="KW-0812">Transmembrane</keyword>
<gene>
    <name evidence="2" type="ORF">FHR92_005046</name>
</gene>
<evidence type="ECO:0000313" key="3">
    <source>
        <dbReference type="Proteomes" id="UP000567067"/>
    </source>
</evidence>
<keyword evidence="1" id="KW-1133">Transmembrane helix</keyword>
<comment type="caution">
    <text evidence="2">The sequence shown here is derived from an EMBL/GenBank/DDBJ whole genome shotgun (WGS) entry which is preliminary data.</text>
</comment>
<dbReference type="Proteomes" id="UP000567067">
    <property type="component" value="Unassembled WGS sequence"/>
</dbReference>
<dbReference type="RefSeq" id="WP_182540164.1">
    <property type="nucleotide sequence ID" value="NZ_JACJIP010000055.1"/>
</dbReference>
<accession>A0A7W3SYK9</accession>
<evidence type="ECO:0000313" key="2">
    <source>
        <dbReference type="EMBL" id="MBA9088529.1"/>
    </source>
</evidence>
<organism evidence="2 3">
    <name type="scientific">Fontibacillus solani</name>
    <dbReference type="NCBI Taxonomy" id="1572857"/>
    <lineage>
        <taxon>Bacteria</taxon>
        <taxon>Bacillati</taxon>
        <taxon>Bacillota</taxon>
        <taxon>Bacilli</taxon>
        <taxon>Bacillales</taxon>
        <taxon>Paenibacillaceae</taxon>
        <taxon>Fontibacillus</taxon>
    </lineage>
</organism>
<sequence length="220" mass="24714">MISDVGNTKKIQPIEFLWLGLYAFAGFSVELILGIIVNLLGIEELSKGLNSILTGLLWFAVSYLLIHYSKKKFDFDVFAVKHKLTVQKFLVILILIVMITIATFIGFNGFKPLVEFNNGSQGNIITYLLQIFYYLGESALIVLCISFGQRFSEKQFSISKNIPSGGLFLALTWGVTHIFLQGISGGLFTIFFSILAGIIYITCEKDFKWSYLFIAIAFIL</sequence>
<reference evidence="2 3" key="1">
    <citation type="submission" date="2020-08" db="EMBL/GenBank/DDBJ databases">
        <title>Genomic Encyclopedia of Type Strains, Phase III (KMG-III): the genomes of soil and plant-associated and newly described type strains.</title>
        <authorList>
            <person name="Whitman W."/>
        </authorList>
    </citation>
    <scope>NUCLEOTIDE SEQUENCE [LARGE SCALE GENOMIC DNA]</scope>
    <source>
        <strain evidence="2 3">CECT 8693</strain>
    </source>
</reference>
<evidence type="ECO:0000256" key="1">
    <source>
        <dbReference type="SAM" id="Phobius"/>
    </source>
</evidence>
<feature type="transmembrane region" description="Helical" evidence="1">
    <location>
        <begin position="186"/>
        <end position="203"/>
    </location>
</feature>
<protein>
    <submittedName>
        <fullName evidence="2">Putative membrane protein</fullName>
    </submittedName>
</protein>
<feature type="transmembrane region" description="Helical" evidence="1">
    <location>
        <begin position="89"/>
        <end position="107"/>
    </location>
</feature>
<proteinExistence type="predicted"/>
<name>A0A7W3SYK9_9BACL</name>
<dbReference type="EMBL" id="JACJIP010000055">
    <property type="protein sequence ID" value="MBA9088529.1"/>
    <property type="molecule type" value="Genomic_DNA"/>
</dbReference>